<name>A0AAW0QFD4_9PEZI</name>
<dbReference type="Pfam" id="PF20150">
    <property type="entry name" value="2EXR"/>
    <property type="match status" value="1"/>
</dbReference>
<evidence type="ECO:0000256" key="1">
    <source>
        <dbReference type="SAM" id="MobiDB-lite"/>
    </source>
</evidence>
<sequence length="256" mass="29127">MAESSTVKGATSPSFNELPTELRLAIWTFALPDEDAPELLFYGGPEDQQGPIMVNTGYPVLMHVCAESRAVALRETYLEYSRNADMKIPRRRYRPDLDVQYINLRHDGQTLPAPGCKHVTGSGILQMHYQWLCSLETYTFAVPPEAVSGGTKETGLDRATGRIRPYMLPPPERGRRGGPRYRARVRPVGPKESLVDEAQKVIWDKMERHMHNVYKARCEIDPALDPENPRPQVRAGVFEMWMQDQEGVYGWHAPEY</sequence>
<accession>A0AAW0QFD4</accession>
<gene>
    <name evidence="3" type="ORF">PG999_011734</name>
</gene>
<keyword evidence="4" id="KW-1185">Reference proteome</keyword>
<evidence type="ECO:0000313" key="3">
    <source>
        <dbReference type="EMBL" id="KAK8101360.1"/>
    </source>
</evidence>
<feature type="region of interest" description="Disordered" evidence="1">
    <location>
        <begin position="162"/>
        <end position="181"/>
    </location>
</feature>
<feature type="domain" description="2EXR" evidence="2">
    <location>
        <begin position="13"/>
        <end position="99"/>
    </location>
</feature>
<dbReference type="AlphaFoldDB" id="A0AAW0QFD4"/>
<proteinExistence type="predicted"/>
<dbReference type="InterPro" id="IPR045518">
    <property type="entry name" value="2EXR"/>
</dbReference>
<evidence type="ECO:0000259" key="2">
    <source>
        <dbReference type="Pfam" id="PF20150"/>
    </source>
</evidence>
<evidence type="ECO:0000313" key="4">
    <source>
        <dbReference type="Proteomes" id="UP001392437"/>
    </source>
</evidence>
<organism evidence="3 4">
    <name type="scientific">Apiospora kogelbergensis</name>
    <dbReference type="NCBI Taxonomy" id="1337665"/>
    <lineage>
        <taxon>Eukaryota</taxon>
        <taxon>Fungi</taxon>
        <taxon>Dikarya</taxon>
        <taxon>Ascomycota</taxon>
        <taxon>Pezizomycotina</taxon>
        <taxon>Sordariomycetes</taxon>
        <taxon>Xylariomycetidae</taxon>
        <taxon>Amphisphaeriales</taxon>
        <taxon>Apiosporaceae</taxon>
        <taxon>Apiospora</taxon>
    </lineage>
</organism>
<dbReference type="EMBL" id="JAQQWP010000009">
    <property type="protein sequence ID" value="KAK8101360.1"/>
    <property type="molecule type" value="Genomic_DNA"/>
</dbReference>
<protein>
    <recommendedName>
        <fullName evidence="2">2EXR domain-containing protein</fullName>
    </recommendedName>
</protein>
<reference evidence="3 4" key="1">
    <citation type="submission" date="2023-01" db="EMBL/GenBank/DDBJ databases">
        <title>Analysis of 21 Apiospora genomes using comparative genomics revels a genus with tremendous synthesis potential of carbohydrate active enzymes and secondary metabolites.</title>
        <authorList>
            <person name="Sorensen T."/>
        </authorList>
    </citation>
    <scope>NUCLEOTIDE SEQUENCE [LARGE SCALE GENOMIC DNA]</scope>
    <source>
        <strain evidence="3 4">CBS 117206</strain>
    </source>
</reference>
<comment type="caution">
    <text evidence="3">The sequence shown here is derived from an EMBL/GenBank/DDBJ whole genome shotgun (WGS) entry which is preliminary data.</text>
</comment>
<dbReference type="Proteomes" id="UP001392437">
    <property type="component" value="Unassembled WGS sequence"/>
</dbReference>